<evidence type="ECO:0000313" key="5">
    <source>
        <dbReference type="EMBL" id="ACM22677.1"/>
    </source>
</evidence>
<dbReference type="InterPro" id="IPR001789">
    <property type="entry name" value="Sig_transdc_resp-reg_receiver"/>
</dbReference>
<dbReference type="HOGENOM" id="CLU_000445_92_10_0"/>
<sequence>MTVLVVEDDEITREAVSQYLRLSGFNVLEAESGEKALDLSRKVDVALVDVKLPGMSGIELVSEIKSRNLSCVVFIVTAYDDTETVKKSVEAGADDFIKKPVNLELLKLKITHALRNRVFHLYRNSYLKSLKKKLSLLEKTAEEFFTEYEDFLFEVLDILNMLSEYRDAETHKHTERVGWLSGRIAEEMGMDEAFVTEIQFAAPLHDIGKIGIPDRILLKPGILTPEEFEIMKQHTTIGFRILSRSSSPILQLGAEIALTHHERWNGSGYPKGLKGKEIPLSGLIVAVADSFDAMVSRRPYKKPKTLEEAFQEIEELSGKLYSPEVVKAFLKLEREIMDVYRREEDEDSSNDSRSSHKSSPGEGLEGIRE</sequence>
<accession>B9K6U4</accession>
<feature type="modified residue" description="4-aspartylphosphate" evidence="1">
    <location>
        <position position="49"/>
    </location>
</feature>
<evidence type="ECO:0000259" key="4">
    <source>
        <dbReference type="PROSITE" id="PS51832"/>
    </source>
</evidence>
<organism evidence="5 6">
    <name type="scientific">Thermotoga neapolitana (strain ATCC 49049 / DSM 4359 / NBRC 107923 / NS-E)</name>
    <dbReference type="NCBI Taxonomy" id="309803"/>
    <lineage>
        <taxon>Bacteria</taxon>
        <taxon>Thermotogati</taxon>
        <taxon>Thermotogota</taxon>
        <taxon>Thermotogae</taxon>
        <taxon>Thermotogales</taxon>
        <taxon>Thermotogaceae</taxon>
        <taxon>Thermotoga</taxon>
    </lineage>
</organism>
<dbReference type="InterPro" id="IPR003607">
    <property type="entry name" value="HD/PDEase_dom"/>
</dbReference>
<keyword evidence="1" id="KW-0597">Phosphoprotein</keyword>
<protein>
    <submittedName>
        <fullName evidence="5">Response regulator</fullName>
    </submittedName>
</protein>
<dbReference type="PROSITE" id="PS50110">
    <property type="entry name" value="RESPONSE_REGULATORY"/>
    <property type="match status" value="1"/>
</dbReference>
<dbReference type="InterPro" id="IPR037522">
    <property type="entry name" value="HD_GYP_dom"/>
</dbReference>
<proteinExistence type="predicted"/>
<dbReference type="InterPro" id="IPR052020">
    <property type="entry name" value="Cyclic_di-GMP/3'3'-cGAMP_PDE"/>
</dbReference>
<dbReference type="RefSeq" id="WP_015918996.1">
    <property type="nucleotide sequence ID" value="NC_011978.1"/>
</dbReference>
<name>B9K6U4_THENN</name>
<dbReference type="Proteomes" id="UP000000445">
    <property type="component" value="Chromosome"/>
</dbReference>
<evidence type="ECO:0000256" key="1">
    <source>
        <dbReference type="PROSITE-ProRule" id="PRU00169"/>
    </source>
</evidence>
<dbReference type="Pfam" id="PF13487">
    <property type="entry name" value="HD_5"/>
    <property type="match status" value="1"/>
</dbReference>
<dbReference type="PANTHER" id="PTHR45228">
    <property type="entry name" value="CYCLIC DI-GMP PHOSPHODIESTERASE TM_0186-RELATED"/>
    <property type="match status" value="1"/>
</dbReference>
<gene>
    <name evidence="5" type="ordered locus">CTN_0501</name>
</gene>
<dbReference type="PROSITE" id="PS51832">
    <property type="entry name" value="HD_GYP"/>
    <property type="match status" value="1"/>
</dbReference>
<dbReference type="Gene3D" id="1.10.3210.10">
    <property type="entry name" value="Hypothetical protein af1432"/>
    <property type="match status" value="1"/>
</dbReference>
<keyword evidence="6" id="KW-1185">Reference proteome</keyword>
<dbReference type="InterPro" id="IPR011006">
    <property type="entry name" value="CheY-like_superfamily"/>
</dbReference>
<dbReference type="SUPFAM" id="SSF52172">
    <property type="entry name" value="CheY-like"/>
    <property type="match status" value="1"/>
</dbReference>
<dbReference type="EMBL" id="CP000916">
    <property type="protein sequence ID" value="ACM22677.1"/>
    <property type="molecule type" value="Genomic_DNA"/>
</dbReference>
<feature type="domain" description="HD-GYP" evidence="4">
    <location>
        <begin position="148"/>
        <end position="345"/>
    </location>
</feature>
<dbReference type="Pfam" id="PF00072">
    <property type="entry name" value="Response_reg"/>
    <property type="match status" value="1"/>
</dbReference>
<dbReference type="SMART" id="SM00471">
    <property type="entry name" value="HDc"/>
    <property type="match status" value="1"/>
</dbReference>
<feature type="region of interest" description="Disordered" evidence="2">
    <location>
        <begin position="341"/>
        <end position="369"/>
    </location>
</feature>
<feature type="domain" description="Response regulatory" evidence="3">
    <location>
        <begin position="2"/>
        <end position="114"/>
    </location>
</feature>
<dbReference type="GO" id="GO:0000160">
    <property type="term" value="P:phosphorelay signal transduction system"/>
    <property type="evidence" value="ECO:0007669"/>
    <property type="project" value="InterPro"/>
</dbReference>
<dbReference type="KEGG" id="tna:CTN_0501"/>
<evidence type="ECO:0000313" key="6">
    <source>
        <dbReference type="Proteomes" id="UP000000445"/>
    </source>
</evidence>
<dbReference type="SMART" id="SM00448">
    <property type="entry name" value="REC"/>
    <property type="match status" value="1"/>
</dbReference>
<dbReference type="eggNOG" id="COG3437">
    <property type="taxonomic scope" value="Bacteria"/>
</dbReference>
<dbReference type="STRING" id="309803.CTN_0501"/>
<reference evidence="5 6" key="1">
    <citation type="journal article" date="2009" name="Biosci. Biotechnol. Biochem.">
        <title>WeGAS: a web-based microbial genome annotation system.</title>
        <authorList>
            <person name="Lee D."/>
            <person name="Seo H."/>
            <person name="Park C."/>
            <person name="Park K."/>
        </authorList>
    </citation>
    <scope>NUCLEOTIDE SEQUENCE [LARGE SCALE GENOMIC DNA]</scope>
    <source>
        <strain evidence="6">ATCC 49049 / DSM 4359 / NBRC 107923 / NS-E</strain>
    </source>
</reference>
<dbReference type="SUPFAM" id="SSF109604">
    <property type="entry name" value="HD-domain/PDEase-like"/>
    <property type="match status" value="1"/>
</dbReference>
<evidence type="ECO:0000259" key="3">
    <source>
        <dbReference type="PROSITE" id="PS50110"/>
    </source>
</evidence>
<evidence type="ECO:0000256" key="2">
    <source>
        <dbReference type="SAM" id="MobiDB-lite"/>
    </source>
</evidence>
<dbReference type="AlphaFoldDB" id="B9K6U4"/>
<dbReference type="CDD" id="cd00156">
    <property type="entry name" value="REC"/>
    <property type="match status" value="1"/>
</dbReference>
<dbReference type="Gene3D" id="3.40.50.2300">
    <property type="match status" value="1"/>
</dbReference>
<dbReference type="CDD" id="cd00077">
    <property type="entry name" value="HDc"/>
    <property type="match status" value="1"/>
</dbReference>
<dbReference type="PANTHER" id="PTHR45228:SF1">
    <property type="entry name" value="CYCLIC DI-GMP PHOSPHODIESTERASE TM_0186"/>
    <property type="match status" value="1"/>
</dbReference>